<dbReference type="Proteomes" id="UP000198878">
    <property type="component" value="Unassembled WGS sequence"/>
</dbReference>
<keyword evidence="2" id="KW-1185">Reference proteome</keyword>
<evidence type="ECO:0000313" key="2">
    <source>
        <dbReference type="Proteomes" id="UP000198878"/>
    </source>
</evidence>
<sequence length="365" mass="38500">MGATYTYLIADLRTGTILDELPLSGVSFDKKLNDAGSFRGRLRVDDPEIRVREPRVLAEPGRCAVYVDRDGDLLWGGIVWTSRYSAAGGVLELGAADFLSYFDHRLVLDPADLTATVPLRGDQLDVARQLIGLVQSHVDGDLAVRVTGPDVSGVTRALSYAPADLKVAGEVLRDLAATDDGLDFAFDVRYDAGGVPERLLNLGYPRLGSAAGADAYVWEYGANLVDFVWPSDAANMATRVLGTGGSGVVVRADPAAHDAGWPLLDAAAAPVDTADAAMLAAHVAGELAARRRPVVLPELTVRADLDPVVGSYSVGDDVRVVVDDPFFAGDQLDVTVRLLGLAVTPGDDAGQEEVVLTVAPLLEPS</sequence>
<name>A0A1H5RF33_9PSEU</name>
<accession>A0A1H5RF33</accession>
<dbReference type="STRING" id="218821.SAMN05421837_11294"/>
<evidence type="ECO:0000313" key="1">
    <source>
        <dbReference type="EMBL" id="SEF36983.1"/>
    </source>
</evidence>
<protein>
    <recommendedName>
        <fullName evidence="3">Virus ReqiPepy6 Gp37-like protein</fullName>
    </recommendedName>
</protein>
<proteinExistence type="predicted"/>
<evidence type="ECO:0008006" key="3">
    <source>
        <dbReference type="Google" id="ProtNLM"/>
    </source>
</evidence>
<organism evidence="1 2">
    <name type="scientific">Amycolatopsis pretoriensis</name>
    <dbReference type="NCBI Taxonomy" id="218821"/>
    <lineage>
        <taxon>Bacteria</taxon>
        <taxon>Bacillati</taxon>
        <taxon>Actinomycetota</taxon>
        <taxon>Actinomycetes</taxon>
        <taxon>Pseudonocardiales</taxon>
        <taxon>Pseudonocardiaceae</taxon>
        <taxon>Amycolatopsis</taxon>
    </lineage>
</organism>
<gene>
    <name evidence="1" type="ORF">SAMN05421837_11294</name>
</gene>
<dbReference type="RefSeq" id="WP_086673087.1">
    <property type="nucleotide sequence ID" value="NZ_FNUJ01000012.1"/>
</dbReference>
<dbReference type="EMBL" id="FNUJ01000012">
    <property type="protein sequence ID" value="SEF36983.1"/>
    <property type="molecule type" value="Genomic_DNA"/>
</dbReference>
<reference evidence="2" key="1">
    <citation type="submission" date="2016-10" db="EMBL/GenBank/DDBJ databases">
        <authorList>
            <person name="Varghese N."/>
            <person name="Submissions S."/>
        </authorList>
    </citation>
    <scope>NUCLEOTIDE SEQUENCE [LARGE SCALE GENOMIC DNA]</scope>
    <source>
        <strain evidence="2">DSM 44654</strain>
    </source>
</reference>
<dbReference type="AlphaFoldDB" id="A0A1H5RF33"/>
<dbReference type="OrthoDB" id="3515845at2"/>